<dbReference type="GeneID" id="70186748"/>
<accession>A0A9P8Y1Q7</accession>
<dbReference type="Proteomes" id="UP000756346">
    <property type="component" value="Unassembled WGS sequence"/>
</dbReference>
<feature type="compositionally biased region" description="Basic and acidic residues" evidence="1">
    <location>
        <begin position="112"/>
        <end position="130"/>
    </location>
</feature>
<evidence type="ECO:0000313" key="3">
    <source>
        <dbReference type="Proteomes" id="UP000756346"/>
    </source>
</evidence>
<proteinExistence type="predicted"/>
<dbReference type="RefSeq" id="XP_046008784.1">
    <property type="nucleotide sequence ID" value="XM_046157202.1"/>
</dbReference>
<evidence type="ECO:0000256" key="1">
    <source>
        <dbReference type="SAM" id="MobiDB-lite"/>
    </source>
</evidence>
<gene>
    <name evidence="2" type="ORF">B0I36DRAFT_353380</name>
</gene>
<evidence type="ECO:0000313" key="2">
    <source>
        <dbReference type="EMBL" id="KAH7025236.1"/>
    </source>
</evidence>
<name>A0A9P8Y1Q7_9PEZI</name>
<sequence>MNRRFQLEKRSSMSIRDPHFPFTPSLWLKFVPPSAAEHKRGYFYRKGSIHAPEEECRQDNCRAVTFVDGVTNEGESRSLSNRAAWLEAIVHPGDDSLGSVAVDEGEYPPPNDDNKQRGEKRQRDRSEADKSRKRHRGQPLLTKSKARPSPHILQEIIRAISKPTKACAFFHHCTESAPGGVNDELAGVPCSKGMQPSAIHTTQEWLGVVLNCPPEKVVHNGGSTGSTLDEVEGFISLDLEEGNEQRR</sequence>
<feature type="region of interest" description="Disordered" evidence="1">
    <location>
        <begin position="97"/>
        <end position="148"/>
    </location>
</feature>
<reference evidence="2" key="1">
    <citation type="journal article" date="2021" name="Nat. Commun.">
        <title>Genetic determinants of endophytism in the Arabidopsis root mycobiome.</title>
        <authorList>
            <person name="Mesny F."/>
            <person name="Miyauchi S."/>
            <person name="Thiergart T."/>
            <person name="Pickel B."/>
            <person name="Atanasova L."/>
            <person name="Karlsson M."/>
            <person name="Huettel B."/>
            <person name="Barry K.W."/>
            <person name="Haridas S."/>
            <person name="Chen C."/>
            <person name="Bauer D."/>
            <person name="Andreopoulos W."/>
            <person name="Pangilinan J."/>
            <person name="LaButti K."/>
            <person name="Riley R."/>
            <person name="Lipzen A."/>
            <person name="Clum A."/>
            <person name="Drula E."/>
            <person name="Henrissat B."/>
            <person name="Kohler A."/>
            <person name="Grigoriev I.V."/>
            <person name="Martin F.M."/>
            <person name="Hacquard S."/>
        </authorList>
    </citation>
    <scope>NUCLEOTIDE SEQUENCE</scope>
    <source>
        <strain evidence="2">MPI-CAGE-CH-0230</strain>
    </source>
</reference>
<dbReference type="AlphaFoldDB" id="A0A9P8Y1Q7"/>
<protein>
    <submittedName>
        <fullName evidence="2">Uncharacterized protein</fullName>
    </submittedName>
</protein>
<comment type="caution">
    <text evidence="2">The sequence shown here is derived from an EMBL/GenBank/DDBJ whole genome shotgun (WGS) entry which is preliminary data.</text>
</comment>
<organism evidence="2 3">
    <name type="scientific">Microdochium trichocladiopsis</name>
    <dbReference type="NCBI Taxonomy" id="1682393"/>
    <lineage>
        <taxon>Eukaryota</taxon>
        <taxon>Fungi</taxon>
        <taxon>Dikarya</taxon>
        <taxon>Ascomycota</taxon>
        <taxon>Pezizomycotina</taxon>
        <taxon>Sordariomycetes</taxon>
        <taxon>Xylariomycetidae</taxon>
        <taxon>Xylariales</taxon>
        <taxon>Microdochiaceae</taxon>
        <taxon>Microdochium</taxon>
    </lineage>
</organism>
<keyword evidence="3" id="KW-1185">Reference proteome</keyword>
<dbReference type="EMBL" id="JAGTJQ010000009">
    <property type="protein sequence ID" value="KAH7025236.1"/>
    <property type="molecule type" value="Genomic_DNA"/>
</dbReference>